<organism evidence="1 2">
    <name type="scientific">Brucella lupini</name>
    <dbReference type="NCBI Taxonomy" id="255457"/>
    <lineage>
        <taxon>Bacteria</taxon>
        <taxon>Pseudomonadati</taxon>
        <taxon>Pseudomonadota</taxon>
        <taxon>Alphaproteobacteria</taxon>
        <taxon>Hyphomicrobiales</taxon>
        <taxon>Brucellaceae</taxon>
        <taxon>Brucella/Ochrobactrum group</taxon>
        <taxon>Brucella</taxon>
    </lineage>
</organism>
<evidence type="ECO:0000313" key="1">
    <source>
        <dbReference type="EMBL" id="OYR30893.1"/>
    </source>
</evidence>
<sequence length="64" mass="6708">MPMQGGRHLLRFLARVSTAPNGLFNGLIWPKAGCASIAYDATAASDFLPLPATPPFLAGQQSPP</sequence>
<dbReference type="Proteomes" id="UP000216363">
    <property type="component" value="Unassembled WGS sequence"/>
</dbReference>
<proteinExistence type="predicted"/>
<comment type="caution">
    <text evidence="1">The sequence shown here is derived from an EMBL/GenBank/DDBJ whole genome shotgun (WGS) entry which is preliminary data.</text>
</comment>
<gene>
    <name evidence="1" type="ORF">CES86_1622</name>
</gene>
<reference evidence="1 2" key="1">
    <citation type="submission" date="2017-07" db="EMBL/GenBank/DDBJ databases">
        <title>Draft genome of Ochrobactrum lupini type strain LUP21.</title>
        <authorList>
            <person name="Krzyzanowska D.M."/>
            <person name="Jafra S."/>
        </authorList>
    </citation>
    <scope>NUCLEOTIDE SEQUENCE [LARGE SCALE GENOMIC DNA]</scope>
    <source>
        <strain evidence="1 2">LUP21</strain>
    </source>
</reference>
<dbReference type="AlphaFoldDB" id="A0A256GUP1"/>
<evidence type="ECO:0000313" key="2">
    <source>
        <dbReference type="Proteomes" id="UP000216363"/>
    </source>
</evidence>
<dbReference type="EMBL" id="NNRN01000043">
    <property type="protein sequence ID" value="OYR30893.1"/>
    <property type="molecule type" value="Genomic_DNA"/>
</dbReference>
<name>A0A256GUP1_9HYPH</name>
<protein>
    <submittedName>
        <fullName evidence="1">Uncharacterized protein</fullName>
    </submittedName>
</protein>
<accession>A0A256GUP1</accession>